<reference evidence="2 3" key="1">
    <citation type="submission" date="2023-08" db="EMBL/GenBank/DDBJ databases">
        <title>A Necator americanus chromosomal reference genome.</title>
        <authorList>
            <person name="Ilik V."/>
            <person name="Petrzelkova K.J."/>
            <person name="Pardy F."/>
            <person name="Fuh T."/>
            <person name="Niatou-Singa F.S."/>
            <person name="Gouil Q."/>
            <person name="Baker L."/>
            <person name="Ritchie M.E."/>
            <person name="Jex A.R."/>
            <person name="Gazzola D."/>
            <person name="Li H."/>
            <person name="Toshio Fujiwara R."/>
            <person name="Zhan B."/>
            <person name="Aroian R.V."/>
            <person name="Pafco B."/>
            <person name="Schwarz E.M."/>
        </authorList>
    </citation>
    <scope>NUCLEOTIDE SEQUENCE [LARGE SCALE GENOMIC DNA]</scope>
    <source>
        <strain evidence="2 3">Aroian</strain>
        <tissue evidence="2">Whole animal</tissue>
    </source>
</reference>
<dbReference type="Proteomes" id="UP001303046">
    <property type="component" value="Unassembled WGS sequence"/>
</dbReference>
<accession>A0ABR1D6M9</accession>
<comment type="caution">
    <text evidence="2">The sequence shown here is derived from an EMBL/GenBank/DDBJ whole genome shotgun (WGS) entry which is preliminary data.</text>
</comment>
<name>A0ABR1D6M9_NECAM</name>
<feature type="signal peptide" evidence="1">
    <location>
        <begin position="1"/>
        <end position="18"/>
    </location>
</feature>
<organism evidence="2 3">
    <name type="scientific">Necator americanus</name>
    <name type="common">Human hookworm</name>
    <dbReference type="NCBI Taxonomy" id="51031"/>
    <lineage>
        <taxon>Eukaryota</taxon>
        <taxon>Metazoa</taxon>
        <taxon>Ecdysozoa</taxon>
        <taxon>Nematoda</taxon>
        <taxon>Chromadorea</taxon>
        <taxon>Rhabditida</taxon>
        <taxon>Rhabditina</taxon>
        <taxon>Rhabditomorpha</taxon>
        <taxon>Strongyloidea</taxon>
        <taxon>Ancylostomatidae</taxon>
        <taxon>Bunostominae</taxon>
        <taxon>Necator</taxon>
    </lineage>
</organism>
<sequence length="200" mass="21975">MIVAFVALLLIPVVFTQGTRICKDCTTGDCVSPSDRDMLTNSLNNFEKASIILRFNPKPTSLTWSWLLFTDAQISSLRSAQLEEGGCLRSVLNTIAYFFQSRHLSGGGAEVIPELFDAAVSLLEVLSTSCPLSQEKNALRGLASGIRSKVSEVSGIGAYKWEIEEFLSIVKAVNGKYGNVVPRCPRVEHRTALKEIEDLY</sequence>
<evidence type="ECO:0000256" key="1">
    <source>
        <dbReference type="SAM" id="SignalP"/>
    </source>
</evidence>
<keyword evidence="3" id="KW-1185">Reference proteome</keyword>
<feature type="chain" id="PRO_5045279513" evidence="1">
    <location>
        <begin position="19"/>
        <end position="200"/>
    </location>
</feature>
<protein>
    <submittedName>
        <fullName evidence="2">Uncharacterized protein</fullName>
    </submittedName>
</protein>
<evidence type="ECO:0000313" key="2">
    <source>
        <dbReference type="EMBL" id="KAK6745628.1"/>
    </source>
</evidence>
<gene>
    <name evidence="2" type="primary">Necator_chrIII.g12773</name>
    <name evidence="2" type="ORF">RB195_012006</name>
</gene>
<evidence type="ECO:0000313" key="3">
    <source>
        <dbReference type="Proteomes" id="UP001303046"/>
    </source>
</evidence>
<proteinExistence type="predicted"/>
<dbReference type="EMBL" id="JAVFWL010000003">
    <property type="protein sequence ID" value="KAK6745628.1"/>
    <property type="molecule type" value="Genomic_DNA"/>
</dbReference>
<keyword evidence="1" id="KW-0732">Signal</keyword>